<keyword evidence="4" id="KW-1185">Reference proteome</keyword>
<organism evidence="3 4">
    <name type="scientific">Trachipleistophora hominis</name>
    <name type="common">Microsporidian parasite</name>
    <dbReference type="NCBI Taxonomy" id="72359"/>
    <lineage>
        <taxon>Eukaryota</taxon>
        <taxon>Fungi</taxon>
        <taxon>Fungi incertae sedis</taxon>
        <taxon>Microsporidia</taxon>
        <taxon>Pleistophoridae</taxon>
        <taxon>Trachipleistophora</taxon>
    </lineage>
</organism>
<feature type="region of interest" description="Disordered" evidence="2">
    <location>
        <begin position="50"/>
        <end position="110"/>
    </location>
</feature>
<dbReference type="VEuPathDB" id="MicrosporidiaDB:THOM_1273"/>
<feature type="region of interest" description="Disordered" evidence="2">
    <location>
        <begin position="457"/>
        <end position="489"/>
    </location>
</feature>
<protein>
    <recommendedName>
        <fullName evidence="5">Spc7 kinetochore protein domain-containing protein</fullName>
    </recommendedName>
</protein>
<dbReference type="AlphaFoldDB" id="L7JWS1"/>
<feature type="coiled-coil region" evidence="1">
    <location>
        <begin position="520"/>
        <end position="568"/>
    </location>
</feature>
<feature type="compositionally biased region" description="Polar residues" evidence="2">
    <location>
        <begin position="71"/>
        <end position="84"/>
    </location>
</feature>
<dbReference type="OMA" id="ASKHKEM"/>
<feature type="compositionally biased region" description="Low complexity" evidence="2">
    <location>
        <begin position="476"/>
        <end position="485"/>
    </location>
</feature>
<keyword evidence="1" id="KW-0175">Coiled coil</keyword>
<evidence type="ECO:0008006" key="5">
    <source>
        <dbReference type="Google" id="ProtNLM"/>
    </source>
</evidence>
<dbReference type="InParanoid" id="L7JWS1"/>
<evidence type="ECO:0000313" key="3">
    <source>
        <dbReference type="EMBL" id="ELQ75745.1"/>
    </source>
</evidence>
<feature type="compositionally biased region" description="Basic and acidic residues" evidence="2">
    <location>
        <begin position="232"/>
        <end position="246"/>
    </location>
</feature>
<proteinExistence type="predicted"/>
<feature type="region of interest" description="Disordered" evidence="2">
    <location>
        <begin position="232"/>
        <end position="276"/>
    </location>
</feature>
<name>L7JWS1_TRAHO</name>
<accession>L7JWS1</accession>
<feature type="compositionally biased region" description="Low complexity" evidence="2">
    <location>
        <begin position="262"/>
        <end position="274"/>
    </location>
</feature>
<sequence length="806" mass="92289">MPKNKSPSPKPRRVSFAKKSSIIYIKNEDIGSTSPHNMSIDGGEVSVEITNDYGGYVDGDGKEVGKEVNVKRTSSNRRTSTGKRTSTDKRKLSTGPEASKVATRSDTDQITPKKNQYAALNTVYAHESNNLNGNDSFYACVGENVEDGMQFIGRENVLNTGVAHENAGINDHEDVFMNVRIENVIEETKDKNLIEKEEAVREEELSVGSELRKTRGVFKDTDELINANELKSAKDERNEKENEINLKNKIINDNAPIDEPNEQNSQNEQNGQNEQTKDILINTVDLRKIIRKDDTDLNINERLASIGIRFLDDLMLKQTRKSTLLKTKNTVDDRLYLYYKLYYEQRMAFFVSFLSYIERKMKEHEQLLASKHKEMRAEDFMRIKNAKALKTECRNRTKIRWHELRRTRENVFNARMVECRDGLVEWNRGMEVERERRERERARVRGEIEGLEMRMGQHKGKHGNVDGIVIDDGSNDKGSSNGSNNYSTTTKCNTINSNATNTTNATTLNAYDFTRMKHKIKEQNDLIECLTKEIEAKKNSNAVLKQNIKNEKAEEQALRVTIREMEENARTKTVDEHECERMRKKYLLSAMFYQCEVLKVERDEIEFKFLQFRVVYGDGGVVVSGTVKNEFINFYLRVVNEMVNDCVRGSDCVKDRGSKVIEGSASTNVVSNGNENVSTNLVSNGNDSNTVKDNVNNTKNNSNTNNNYINNNNSNTKSVVTVHPSLVINFLSLISLYYEEILVIERKYFLDMVINDDVHLNVRVPSISNDERDVEILIDKELVMYVKREGEYVKSRSISLLDVIEG</sequence>
<reference evidence="3 4" key="1">
    <citation type="journal article" date="2012" name="PLoS Pathog.">
        <title>The genome of the obligate intracellular parasite Trachipleistophora hominis: new insights into microsporidian genome dynamics and reductive evolution.</title>
        <authorList>
            <person name="Heinz E."/>
            <person name="Williams T.A."/>
            <person name="Nakjang S."/>
            <person name="Noel C.J."/>
            <person name="Swan D.C."/>
            <person name="Goldberg A.V."/>
            <person name="Harris S.R."/>
            <person name="Weinmaier T."/>
            <person name="Markert S."/>
            <person name="Becher D."/>
            <person name="Bernhardt J."/>
            <person name="Dagan T."/>
            <person name="Hacker C."/>
            <person name="Lucocq J.M."/>
            <person name="Schweder T."/>
            <person name="Rattei T."/>
            <person name="Hall N."/>
            <person name="Hirt R.P."/>
            <person name="Embley T.M."/>
        </authorList>
    </citation>
    <scope>NUCLEOTIDE SEQUENCE [LARGE SCALE GENOMIC DNA]</scope>
</reference>
<evidence type="ECO:0000256" key="2">
    <source>
        <dbReference type="SAM" id="MobiDB-lite"/>
    </source>
</evidence>
<feature type="compositionally biased region" description="Basic and acidic residues" evidence="2">
    <location>
        <begin position="59"/>
        <end position="70"/>
    </location>
</feature>
<evidence type="ECO:0000256" key="1">
    <source>
        <dbReference type="SAM" id="Coils"/>
    </source>
</evidence>
<gene>
    <name evidence="3" type="ORF">THOM_1273</name>
</gene>
<dbReference type="Proteomes" id="UP000011185">
    <property type="component" value="Unassembled WGS sequence"/>
</dbReference>
<evidence type="ECO:0000313" key="4">
    <source>
        <dbReference type="Proteomes" id="UP000011185"/>
    </source>
</evidence>
<dbReference type="OrthoDB" id="2195102at2759"/>
<dbReference type="EMBL" id="JH993928">
    <property type="protein sequence ID" value="ELQ75745.1"/>
    <property type="molecule type" value="Genomic_DNA"/>
</dbReference>
<dbReference type="HOGENOM" id="CLU_367300_0_0_1"/>